<gene>
    <name evidence="1" type="ORF">GCM10010170_052420</name>
</gene>
<keyword evidence="2" id="KW-1185">Reference proteome</keyword>
<sequence length="436" mass="44870">MQPSAAGGVSVMCADTGAPDGEVLMRTRHLLRAAAVAAALAPAQILIAPTAAGAATVPPAAPAVTEDSAAYIVGVRGAFTFAEPAGSPIPTAFVYQLNSGAPTRVAAGKRTVRVSIVPTRVTNTLAVWAIEPDGTFTDTTNVFFNAAYPPPFADQDLTGDGRPDLLTVGPATGLAPGLWLAAGRATRGGLRTPATNIAPLPGWTPNFDGAQVISGRFGGTSFNDVLVYYPTGYSAGMAIIATSLDDGGPLDSTGVTVMPSGTMTDNNGDDPIAVANAYDSAGTNSGYPDLFAIVGDPAYGYTLDYYPNPGFPGGYFMANPTPLATPDGGADWNSWRIASKLLPSGTALLLWNPSTGALYLWESITYDGTTLHYTPYHLATNWQPAAASLQLTQEVNANPVIWTVSATGTATAYRVTNLSPTGLASLQAQPAQSLLP</sequence>
<protein>
    <recommendedName>
        <fullName evidence="3">FG-GAP repeat protein</fullName>
    </recommendedName>
</protein>
<accession>A0ABN3GQS0</accession>
<reference evidence="1 2" key="1">
    <citation type="journal article" date="2019" name="Int. J. Syst. Evol. Microbiol.">
        <title>The Global Catalogue of Microorganisms (GCM) 10K type strain sequencing project: providing services to taxonomists for standard genome sequencing and annotation.</title>
        <authorList>
            <consortium name="The Broad Institute Genomics Platform"/>
            <consortium name="The Broad Institute Genome Sequencing Center for Infectious Disease"/>
            <person name="Wu L."/>
            <person name="Ma J."/>
        </authorList>
    </citation>
    <scope>NUCLEOTIDE SEQUENCE [LARGE SCALE GENOMIC DNA]</scope>
    <source>
        <strain evidence="1 2">JCM 3272</strain>
    </source>
</reference>
<evidence type="ECO:0000313" key="1">
    <source>
        <dbReference type="EMBL" id="GAA2358593.1"/>
    </source>
</evidence>
<dbReference type="EMBL" id="BAAARV010000046">
    <property type="protein sequence ID" value="GAA2358593.1"/>
    <property type="molecule type" value="Genomic_DNA"/>
</dbReference>
<evidence type="ECO:0008006" key="3">
    <source>
        <dbReference type="Google" id="ProtNLM"/>
    </source>
</evidence>
<dbReference type="Proteomes" id="UP001501444">
    <property type="component" value="Unassembled WGS sequence"/>
</dbReference>
<organism evidence="1 2">
    <name type="scientific">Dactylosporangium salmoneum</name>
    <dbReference type="NCBI Taxonomy" id="53361"/>
    <lineage>
        <taxon>Bacteria</taxon>
        <taxon>Bacillati</taxon>
        <taxon>Actinomycetota</taxon>
        <taxon>Actinomycetes</taxon>
        <taxon>Micromonosporales</taxon>
        <taxon>Micromonosporaceae</taxon>
        <taxon>Dactylosporangium</taxon>
    </lineage>
</organism>
<evidence type="ECO:0000313" key="2">
    <source>
        <dbReference type="Proteomes" id="UP001501444"/>
    </source>
</evidence>
<name>A0ABN3GQS0_9ACTN</name>
<comment type="caution">
    <text evidence="1">The sequence shown here is derived from an EMBL/GenBank/DDBJ whole genome shotgun (WGS) entry which is preliminary data.</text>
</comment>
<proteinExistence type="predicted"/>